<evidence type="ECO:0000256" key="2">
    <source>
        <dbReference type="SAM" id="MobiDB-lite"/>
    </source>
</evidence>
<keyword evidence="1" id="KW-0677">Repeat</keyword>
<evidence type="ECO:0000313" key="3">
    <source>
        <dbReference type="EMBL" id="EMR66319.1"/>
    </source>
</evidence>
<sequence length="782" mass="88263">MSLGVKSLWRAQTWSVCIKELSLVPVPREQQHHDKFRRWMSLSAPNPSSRGSGQDQIGNETKTDNNAPEDENFHQEEEEPTSSSSSSLPPPPLTTRALLKQAIKREPNPESLRKPAGLALVKPPAQYPSKYETERSLRKHVKSTDRQHLHDLFSRAYDKPDDNWRSTMDFMLRHTPSFEEMFNLKVVIGRGAAQEARRMLSGLDNNIGQIERRNQSVIRFEESFPDDETLVLNVAGTETAVRDSLRDIIKASGQLTAVRIMDEDWKEKLGDIWDGSGTDETLRLYSGGEVIPGDTTMTVQNDSASHSGGSAQPKRHQHYVLTKRADDITPPAEWTKLSFQKYISSLVYGILPTHLFRQLYKEGPSHQETVVSLLIDAFTSEDTQSAVSVSALKMALTYIHSKGPVFRPAARQIFTQAESLQLALDAETFGIFLASASRAREINNFNSILRLMVRKRFHLQSHAWYAFLEMIEHASVKRYVVGRMQASGLHRIPTFAVGIGRQLAPVYLESALEKKKKAEEGTAAAVCDIDIGAFVRSHDAQYGKEWLNTTTLNKLLDLLGKHGQLDACRALLDLVHAHGRRANPDAYTLNTMITHSRRIPDHIALLQSMRARWPWVRPDAVTYHQLLSIARKTRLPNMVRVLFRYAVHDRLLGAKARHQLSTLLRDGERNFSNRRFLLKAWEDAIFGKAELEAVRGRLHPDTKNVVTVTAYDLEERHVAQAKGMKPSVDIATKLREAYDRDLEIHRLVKEGRVLTPAMRDALTVDIPLQTPGEAEALPLSAP</sequence>
<dbReference type="OrthoDB" id="185373at2759"/>
<dbReference type="HOGENOM" id="CLU_363326_0_0_1"/>
<proteinExistence type="predicted"/>
<organism evidence="3 4">
    <name type="scientific">Eutypa lata (strain UCR-EL1)</name>
    <name type="common">Grapevine dieback disease fungus</name>
    <name type="synonym">Eutypa armeniacae</name>
    <dbReference type="NCBI Taxonomy" id="1287681"/>
    <lineage>
        <taxon>Eukaryota</taxon>
        <taxon>Fungi</taxon>
        <taxon>Dikarya</taxon>
        <taxon>Ascomycota</taxon>
        <taxon>Pezizomycotina</taxon>
        <taxon>Sordariomycetes</taxon>
        <taxon>Xylariomycetidae</taxon>
        <taxon>Xylariales</taxon>
        <taxon>Diatrypaceae</taxon>
        <taxon>Eutypa</taxon>
    </lineage>
</organism>
<feature type="compositionally biased region" description="Polar residues" evidence="2">
    <location>
        <begin position="43"/>
        <end position="66"/>
    </location>
</feature>
<evidence type="ECO:0000256" key="1">
    <source>
        <dbReference type="ARBA" id="ARBA00022737"/>
    </source>
</evidence>
<name>M7SIZ9_EUTLA</name>
<dbReference type="PANTHER" id="PTHR47447:SF28">
    <property type="entry name" value="PENTACOTRIPEPTIDE-REPEAT REGION OF PRORP DOMAIN-CONTAINING PROTEIN"/>
    <property type="match status" value="1"/>
</dbReference>
<dbReference type="EMBL" id="KB706676">
    <property type="protein sequence ID" value="EMR66319.1"/>
    <property type="molecule type" value="Genomic_DNA"/>
</dbReference>
<dbReference type="eggNOG" id="ENOG502S5GM">
    <property type="taxonomic scope" value="Eukaryota"/>
</dbReference>
<accession>M7SIZ9</accession>
<evidence type="ECO:0000313" key="4">
    <source>
        <dbReference type="Proteomes" id="UP000012174"/>
    </source>
</evidence>
<reference evidence="4" key="1">
    <citation type="journal article" date="2013" name="Genome Announc.">
        <title>Draft genome sequence of the grapevine dieback fungus Eutypa lata UCR-EL1.</title>
        <authorList>
            <person name="Blanco-Ulate B."/>
            <person name="Rolshausen P.E."/>
            <person name="Cantu D."/>
        </authorList>
    </citation>
    <scope>NUCLEOTIDE SEQUENCE [LARGE SCALE GENOMIC DNA]</scope>
    <source>
        <strain evidence="4">UCR-EL1</strain>
    </source>
</reference>
<dbReference type="PANTHER" id="PTHR47447">
    <property type="entry name" value="OS03G0856100 PROTEIN"/>
    <property type="match status" value="1"/>
</dbReference>
<feature type="region of interest" description="Disordered" evidence="2">
    <location>
        <begin position="106"/>
        <end position="125"/>
    </location>
</feature>
<dbReference type="KEGG" id="ela:UCREL1_6691"/>
<gene>
    <name evidence="3" type="ORF">UCREL1_6691</name>
</gene>
<dbReference type="OMA" id="HYISTLC"/>
<dbReference type="Gene3D" id="1.25.40.10">
    <property type="entry name" value="Tetratricopeptide repeat domain"/>
    <property type="match status" value="1"/>
</dbReference>
<dbReference type="AlphaFoldDB" id="M7SIZ9"/>
<dbReference type="InterPro" id="IPR011990">
    <property type="entry name" value="TPR-like_helical_dom_sf"/>
</dbReference>
<protein>
    <submittedName>
        <fullName evidence="3">Putative pentatricopeptide repeat domain-containing protein</fullName>
    </submittedName>
</protein>
<dbReference type="STRING" id="1287681.M7SIZ9"/>
<dbReference type="Proteomes" id="UP000012174">
    <property type="component" value="Unassembled WGS sequence"/>
</dbReference>
<keyword evidence="4" id="KW-1185">Reference proteome</keyword>
<feature type="region of interest" description="Disordered" evidence="2">
    <location>
        <begin position="41"/>
        <end position="94"/>
    </location>
</feature>